<dbReference type="InterPro" id="IPR025657">
    <property type="entry name" value="RadC_JAB"/>
</dbReference>
<keyword evidence="2" id="KW-0645">Protease</keyword>
<dbReference type="Pfam" id="PF04002">
    <property type="entry name" value="RadC"/>
    <property type="match status" value="1"/>
</dbReference>
<evidence type="ECO:0000256" key="4">
    <source>
        <dbReference type="ARBA" id="ARBA00022801"/>
    </source>
</evidence>
<evidence type="ECO:0000259" key="7">
    <source>
        <dbReference type="PROSITE" id="PS50249"/>
    </source>
</evidence>
<dbReference type="EMBL" id="LSCQ01000097">
    <property type="protein sequence ID" value="KXB33446.1"/>
    <property type="molecule type" value="Genomic_DNA"/>
</dbReference>
<dbReference type="InterPro" id="IPR037518">
    <property type="entry name" value="MPN"/>
</dbReference>
<keyword evidence="3" id="KW-0479">Metal-binding</keyword>
<accession>A0A133XR95</accession>
<dbReference type="GO" id="GO:0046872">
    <property type="term" value="F:metal ion binding"/>
    <property type="evidence" value="ECO:0007669"/>
    <property type="project" value="UniProtKB-KW"/>
</dbReference>
<keyword evidence="6" id="KW-0482">Metalloprotease</keyword>
<evidence type="ECO:0000256" key="2">
    <source>
        <dbReference type="ARBA" id="ARBA00022670"/>
    </source>
</evidence>
<proteinExistence type="inferred from homology"/>
<dbReference type="PROSITE" id="PS50249">
    <property type="entry name" value="MPN"/>
    <property type="match status" value="1"/>
</dbReference>
<feature type="domain" description="MPN" evidence="7">
    <location>
        <begin position="215"/>
        <end position="337"/>
    </location>
</feature>
<dbReference type="GO" id="GO:0006508">
    <property type="term" value="P:proteolysis"/>
    <property type="evidence" value="ECO:0007669"/>
    <property type="project" value="UniProtKB-KW"/>
</dbReference>
<dbReference type="AlphaFoldDB" id="A0A133XR95"/>
<dbReference type="PATRIC" id="fig|87541.4.peg.1655"/>
<comment type="similarity">
    <text evidence="1">Belongs to the UPF0758 family.</text>
</comment>
<dbReference type="PROSITE" id="PS01302">
    <property type="entry name" value="UPF0758"/>
    <property type="match status" value="1"/>
</dbReference>
<dbReference type="InterPro" id="IPR001405">
    <property type="entry name" value="UPF0758"/>
</dbReference>
<name>A0A133XR95_9LACT</name>
<evidence type="ECO:0000313" key="9">
    <source>
        <dbReference type="Proteomes" id="UP000070422"/>
    </source>
</evidence>
<comment type="caution">
    <text evidence="8">The sequence shown here is derived from an EMBL/GenBank/DDBJ whole genome shotgun (WGS) entry which is preliminary data.</text>
</comment>
<dbReference type="OrthoDB" id="9804482at2"/>
<dbReference type="Proteomes" id="UP000070422">
    <property type="component" value="Unassembled WGS sequence"/>
</dbReference>
<evidence type="ECO:0000256" key="6">
    <source>
        <dbReference type="ARBA" id="ARBA00023049"/>
    </source>
</evidence>
<keyword evidence="4" id="KW-0378">Hydrolase</keyword>
<evidence type="ECO:0000256" key="5">
    <source>
        <dbReference type="ARBA" id="ARBA00022833"/>
    </source>
</evidence>
<dbReference type="RefSeq" id="WP_060937322.1">
    <property type="nucleotide sequence ID" value="NZ_KQ959336.1"/>
</dbReference>
<protein>
    <submittedName>
        <fullName evidence="8">DNA repair protein RadC</fullName>
    </submittedName>
</protein>
<dbReference type="PANTHER" id="PTHR30471:SF3">
    <property type="entry name" value="UPF0758 PROTEIN YEES-RELATED"/>
    <property type="match status" value="1"/>
</dbReference>
<dbReference type="PANTHER" id="PTHR30471">
    <property type="entry name" value="DNA REPAIR PROTEIN RADC"/>
    <property type="match status" value="1"/>
</dbReference>
<dbReference type="Gene3D" id="3.40.140.10">
    <property type="entry name" value="Cytidine Deaminase, domain 2"/>
    <property type="match status" value="1"/>
</dbReference>
<gene>
    <name evidence="8" type="ORF">HMPREF3187_01678</name>
</gene>
<evidence type="ECO:0000256" key="1">
    <source>
        <dbReference type="ARBA" id="ARBA00010243"/>
    </source>
</evidence>
<reference evidence="8 9" key="1">
    <citation type="submission" date="2016-01" db="EMBL/GenBank/DDBJ databases">
        <authorList>
            <person name="Oliw E.H."/>
        </authorList>
    </citation>
    <scope>NUCLEOTIDE SEQUENCE [LARGE SCALE GENOMIC DNA]</scope>
    <source>
        <strain evidence="8 9">KA00635</strain>
    </source>
</reference>
<sequence>MARNLWEYFNCTDKQDLYHKLKINDPSVKELADFYKNYQASIQPFSLNKPEDVGTYLENKNLFPQKGSFSVLTLDTKLHPIKCCNFSHSASFKEVFENVYLPGGEQFMFINHPNPSLSDASNQKIKKFTSQLKEFFSLNTLDCFDVKYDADRQNHVLYSQEGQYIVKEIKAVPSHCVKEGSIRYTQPVQSSVEAQLHFPEFSNFYAINELKGLNVLSDQNTILRWLQVGYSDLKQERLDMICYDSNYKIQSVDTLSVGNVNSSIFPLAQAVKLIPERQAGGAIIFHNHPSGISTPSAEDIDSMKKAVNACQLVDKELWDGYVVGKDKVFSFATAGNKGNPLFHQMACHQNEVKQTLNEDVQKFDPYESIRYEDEQEEDLFYCDEFER</sequence>
<organism evidence="8 9">
    <name type="scientific">Aerococcus christensenii</name>
    <dbReference type="NCBI Taxonomy" id="87541"/>
    <lineage>
        <taxon>Bacteria</taxon>
        <taxon>Bacillati</taxon>
        <taxon>Bacillota</taxon>
        <taxon>Bacilli</taxon>
        <taxon>Lactobacillales</taxon>
        <taxon>Aerococcaceae</taxon>
        <taxon>Aerococcus</taxon>
    </lineage>
</organism>
<dbReference type="GO" id="GO:0008237">
    <property type="term" value="F:metallopeptidase activity"/>
    <property type="evidence" value="ECO:0007669"/>
    <property type="project" value="UniProtKB-KW"/>
</dbReference>
<evidence type="ECO:0000256" key="3">
    <source>
        <dbReference type="ARBA" id="ARBA00022723"/>
    </source>
</evidence>
<dbReference type="InterPro" id="IPR020891">
    <property type="entry name" value="UPF0758_CS"/>
</dbReference>
<evidence type="ECO:0000313" key="8">
    <source>
        <dbReference type="EMBL" id="KXB33446.1"/>
    </source>
</evidence>
<keyword evidence="5" id="KW-0862">Zinc</keyword>